<protein>
    <recommendedName>
        <fullName evidence="1">ribose-phosphate diphosphokinase</fullName>
        <ecNumber evidence="1">2.7.6.1</ecNumber>
    </recommendedName>
</protein>
<dbReference type="InterPro" id="IPR005946">
    <property type="entry name" value="Rib-P_diPkinase"/>
</dbReference>
<comment type="catalytic activity">
    <reaction evidence="7">
        <text>D-ribose 5-phosphate + ATP = 5-phospho-alpha-D-ribose 1-diphosphate + AMP + H(+)</text>
        <dbReference type="Rhea" id="RHEA:15609"/>
        <dbReference type="ChEBI" id="CHEBI:15378"/>
        <dbReference type="ChEBI" id="CHEBI:30616"/>
        <dbReference type="ChEBI" id="CHEBI:58017"/>
        <dbReference type="ChEBI" id="CHEBI:78346"/>
        <dbReference type="ChEBI" id="CHEBI:456215"/>
        <dbReference type="EC" id="2.7.6.1"/>
    </reaction>
</comment>
<gene>
    <name evidence="9" type="primary">prs</name>
    <name evidence="9" type="ORF">V6X64_01410</name>
</gene>
<keyword evidence="10" id="KW-1185">Reference proteome</keyword>
<evidence type="ECO:0000313" key="10">
    <source>
        <dbReference type="Proteomes" id="UP001556653"/>
    </source>
</evidence>
<evidence type="ECO:0000256" key="6">
    <source>
        <dbReference type="ARBA" id="ARBA00022840"/>
    </source>
</evidence>
<evidence type="ECO:0000256" key="5">
    <source>
        <dbReference type="ARBA" id="ARBA00022777"/>
    </source>
</evidence>
<proteinExistence type="predicted"/>
<dbReference type="RefSeq" id="WP_367966134.1">
    <property type="nucleotide sequence ID" value="NZ_JBAKFI010000003.1"/>
</dbReference>
<keyword evidence="6" id="KW-0067">ATP-binding</keyword>
<dbReference type="Gene3D" id="3.40.50.2020">
    <property type="match status" value="2"/>
</dbReference>
<evidence type="ECO:0000256" key="3">
    <source>
        <dbReference type="ARBA" id="ARBA00022727"/>
    </source>
</evidence>
<evidence type="ECO:0000256" key="2">
    <source>
        <dbReference type="ARBA" id="ARBA00022679"/>
    </source>
</evidence>
<accession>A0ABV3S693</accession>
<keyword evidence="2 9" id="KW-0808">Transferase</keyword>
<keyword evidence="3" id="KW-0545">Nucleotide biosynthesis</keyword>
<keyword evidence="5" id="KW-0418">Kinase</keyword>
<evidence type="ECO:0000259" key="8">
    <source>
        <dbReference type="Pfam" id="PF13793"/>
    </source>
</evidence>
<dbReference type="EMBL" id="JBAKFJ010000001">
    <property type="protein sequence ID" value="MEX0385652.1"/>
    <property type="molecule type" value="Genomic_DNA"/>
</dbReference>
<sequence length="316" mass="33594">MTSAAIRLFAPAGQTDLAVAVAGHLGIELDALEERDFEDGEHKTRLLEPVAGGDCYVLQSLHGHDGYSVNDRLVRTLFLLAELRDHRAARVTAVLPYLAYARKDRRTKPLDPVATRYVAQLLEAAGVDRVDTLDVHNPAAFENAFRVPVRNVEAGPWLAQALLETDRPAAMTVVSPDAGGYKRAERFREILAERMGTRPRLAFMEKKRSAGEVSGDTLVGEVAGTTAVLIDDMISTGGTLARAANACRQAGADRVLAVATHGLFTGDAMATLGAAPMDRIYVTDTLAAASAADDAMGDRLALVPAGPILARAIADG</sequence>
<dbReference type="InterPro" id="IPR000836">
    <property type="entry name" value="PRTase_dom"/>
</dbReference>
<comment type="caution">
    <text evidence="9">The sequence shown here is derived from an EMBL/GenBank/DDBJ whole genome shotgun (WGS) entry which is preliminary data.</text>
</comment>
<dbReference type="Pfam" id="PF13793">
    <property type="entry name" value="Pribosyltran_N"/>
    <property type="match status" value="1"/>
</dbReference>
<dbReference type="PANTHER" id="PTHR10210:SF32">
    <property type="entry name" value="RIBOSE-PHOSPHATE PYROPHOSPHOKINASE 2"/>
    <property type="match status" value="1"/>
</dbReference>
<feature type="domain" description="Ribose-phosphate pyrophosphokinase N-terminal" evidence="8">
    <location>
        <begin position="7"/>
        <end position="126"/>
    </location>
</feature>
<evidence type="ECO:0000256" key="7">
    <source>
        <dbReference type="ARBA" id="ARBA00049535"/>
    </source>
</evidence>
<name>A0ABV3S693_9GAMM</name>
<reference evidence="9 10" key="1">
    <citation type="submission" date="2024-02" db="EMBL/GenBank/DDBJ databases">
        <title>New especies of Spiribacter isolated from saline water.</title>
        <authorList>
            <person name="Leon M.J."/>
            <person name="De La Haba R."/>
            <person name="Sanchez-Porro C."/>
            <person name="Ventosa A."/>
        </authorList>
    </citation>
    <scope>NUCLEOTIDE SEQUENCE [LARGE SCALE GENOMIC DNA]</scope>
    <source>
        <strain evidence="10">ag22IC4-227</strain>
    </source>
</reference>
<keyword evidence="4" id="KW-0547">Nucleotide-binding</keyword>
<dbReference type="InterPro" id="IPR029099">
    <property type="entry name" value="Pribosyltran_N"/>
</dbReference>
<dbReference type="CDD" id="cd06223">
    <property type="entry name" value="PRTases_typeI"/>
    <property type="match status" value="1"/>
</dbReference>
<evidence type="ECO:0000256" key="1">
    <source>
        <dbReference type="ARBA" id="ARBA00013247"/>
    </source>
</evidence>
<organism evidence="9 10">
    <name type="scientific">Spiribacter onubensis</name>
    <dbReference type="NCBI Taxonomy" id="3122420"/>
    <lineage>
        <taxon>Bacteria</taxon>
        <taxon>Pseudomonadati</taxon>
        <taxon>Pseudomonadota</taxon>
        <taxon>Gammaproteobacteria</taxon>
        <taxon>Chromatiales</taxon>
        <taxon>Ectothiorhodospiraceae</taxon>
        <taxon>Spiribacter</taxon>
    </lineage>
</organism>
<dbReference type="InterPro" id="IPR029057">
    <property type="entry name" value="PRTase-like"/>
</dbReference>
<evidence type="ECO:0000256" key="4">
    <source>
        <dbReference type="ARBA" id="ARBA00022741"/>
    </source>
</evidence>
<dbReference type="NCBIfam" id="TIGR01251">
    <property type="entry name" value="ribP_PPkin"/>
    <property type="match status" value="1"/>
</dbReference>
<dbReference type="Proteomes" id="UP001556653">
    <property type="component" value="Unassembled WGS sequence"/>
</dbReference>
<evidence type="ECO:0000313" key="9">
    <source>
        <dbReference type="EMBL" id="MEX0385652.1"/>
    </source>
</evidence>
<dbReference type="PANTHER" id="PTHR10210">
    <property type="entry name" value="RIBOSE-PHOSPHATE DIPHOSPHOKINASE FAMILY MEMBER"/>
    <property type="match status" value="1"/>
</dbReference>
<dbReference type="Pfam" id="PF14572">
    <property type="entry name" value="Pribosyl_synth"/>
    <property type="match status" value="1"/>
</dbReference>
<dbReference type="EC" id="2.7.6.1" evidence="1"/>
<dbReference type="GO" id="GO:0004749">
    <property type="term" value="F:ribose phosphate diphosphokinase activity"/>
    <property type="evidence" value="ECO:0007669"/>
    <property type="project" value="UniProtKB-EC"/>
</dbReference>
<dbReference type="SUPFAM" id="SSF53271">
    <property type="entry name" value="PRTase-like"/>
    <property type="match status" value="2"/>
</dbReference>
<dbReference type="SMART" id="SM01400">
    <property type="entry name" value="Pribosyltran_N"/>
    <property type="match status" value="1"/>
</dbReference>